<sequence length="176" mass="19686">MMRSYRTKLPCSKRLSGSQQLQPTSRYRAIALDEAKIAATLTFERCLELCERNPIRVRESSPEPRRLGPNELTPVHQRTSRRLRETTAMPVSESTNDAEARTVVHAERADQSGAETARLGAACLVSRCWDGRPKSAPGGPCQQSRDTQVPILQASWFCFIDDSSSKLKLSWISLVL</sequence>
<gene>
    <name evidence="1" type="ORF">HPB50_018818</name>
</gene>
<reference evidence="1" key="1">
    <citation type="submission" date="2020-05" db="EMBL/GenBank/DDBJ databases">
        <title>Large-scale comparative analyses of tick genomes elucidate their genetic diversity and vector capacities.</title>
        <authorList>
            <person name="Jia N."/>
            <person name="Wang J."/>
            <person name="Shi W."/>
            <person name="Du L."/>
            <person name="Sun Y."/>
            <person name="Zhan W."/>
            <person name="Jiang J."/>
            <person name="Wang Q."/>
            <person name="Zhang B."/>
            <person name="Ji P."/>
            <person name="Sakyi L.B."/>
            <person name="Cui X."/>
            <person name="Yuan T."/>
            <person name="Jiang B."/>
            <person name="Yang W."/>
            <person name="Lam T.T.-Y."/>
            <person name="Chang Q."/>
            <person name="Ding S."/>
            <person name="Wang X."/>
            <person name="Zhu J."/>
            <person name="Ruan X."/>
            <person name="Zhao L."/>
            <person name="Wei J."/>
            <person name="Que T."/>
            <person name="Du C."/>
            <person name="Cheng J."/>
            <person name="Dai P."/>
            <person name="Han X."/>
            <person name="Huang E."/>
            <person name="Gao Y."/>
            <person name="Liu J."/>
            <person name="Shao H."/>
            <person name="Ye R."/>
            <person name="Li L."/>
            <person name="Wei W."/>
            <person name="Wang X."/>
            <person name="Wang C."/>
            <person name="Yang T."/>
            <person name="Huo Q."/>
            <person name="Li W."/>
            <person name="Guo W."/>
            <person name="Chen H."/>
            <person name="Zhou L."/>
            <person name="Ni X."/>
            <person name="Tian J."/>
            <person name="Zhou Y."/>
            <person name="Sheng Y."/>
            <person name="Liu T."/>
            <person name="Pan Y."/>
            <person name="Xia L."/>
            <person name="Li J."/>
            <person name="Zhao F."/>
            <person name="Cao W."/>
        </authorList>
    </citation>
    <scope>NUCLEOTIDE SEQUENCE</scope>
    <source>
        <strain evidence="1">Hyas-2018</strain>
    </source>
</reference>
<keyword evidence="2" id="KW-1185">Reference proteome</keyword>
<dbReference type="Proteomes" id="UP000821845">
    <property type="component" value="Chromosome 4"/>
</dbReference>
<name>A0ACB7SGB8_HYAAI</name>
<proteinExistence type="predicted"/>
<organism evidence="1 2">
    <name type="scientific">Hyalomma asiaticum</name>
    <name type="common">Tick</name>
    <dbReference type="NCBI Taxonomy" id="266040"/>
    <lineage>
        <taxon>Eukaryota</taxon>
        <taxon>Metazoa</taxon>
        <taxon>Ecdysozoa</taxon>
        <taxon>Arthropoda</taxon>
        <taxon>Chelicerata</taxon>
        <taxon>Arachnida</taxon>
        <taxon>Acari</taxon>
        <taxon>Parasitiformes</taxon>
        <taxon>Ixodida</taxon>
        <taxon>Ixodoidea</taxon>
        <taxon>Ixodidae</taxon>
        <taxon>Hyalomminae</taxon>
        <taxon>Hyalomma</taxon>
    </lineage>
</organism>
<accession>A0ACB7SGB8</accession>
<comment type="caution">
    <text evidence="1">The sequence shown here is derived from an EMBL/GenBank/DDBJ whole genome shotgun (WGS) entry which is preliminary data.</text>
</comment>
<evidence type="ECO:0000313" key="2">
    <source>
        <dbReference type="Proteomes" id="UP000821845"/>
    </source>
</evidence>
<protein>
    <submittedName>
        <fullName evidence="1">Uncharacterized protein</fullName>
    </submittedName>
</protein>
<evidence type="ECO:0000313" key="1">
    <source>
        <dbReference type="EMBL" id="KAH6933913.1"/>
    </source>
</evidence>
<dbReference type="EMBL" id="CM023484">
    <property type="protein sequence ID" value="KAH6933913.1"/>
    <property type="molecule type" value="Genomic_DNA"/>
</dbReference>